<protein>
    <submittedName>
        <fullName evidence="1">Uncharacterized protein</fullName>
    </submittedName>
</protein>
<dbReference type="EMBL" id="GGEC01065575">
    <property type="protein sequence ID" value="MBX46059.1"/>
    <property type="molecule type" value="Transcribed_RNA"/>
</dbReference>
<evidence type="ECO:0000313" key="1">
    <source>
        <dbReference type="EMBL" id="MBX46059.1"/>
    </source>
</evidence>
<dbReference type="AlphaFoldDB" id="A0A2P2NUD1"/>
<proteinExistence type="predicted"/>
<reference evidence="1" key="1">
    <citation type="submission" date="2018-02" db="EMBL/GenBank/DDBJ databases">
        <title>Rhizophora mucronata_Transcriptome.</title>
        <authorList>
            <person name="Meera S.P."/>
            <person name="Sreeshan A."/>
            <person name="Augustine A."/>
        </authorList>
    </citation>
    <scope>NUCLEOTIDE SEQUENCE</scope>
    <source>
        <tissue evidence="1">Leaf</tissue>
    </source>
</reference>
<name>A0A2P2NUD1_RHIMU</name>
<organism evidence="1">
    <name type="scientific">Rhizophora mucronata</name>
    <name type="common">Asiatic mangrove</name>
    <dbReference type="NCBI Taxonomy" id="61149"/>
    <lineage>
        <taxon>Eukaryota</taxon>
        <taxon>Viridiplantae</taxon>
        <taxon>Streptophyta</taxon>
        <taxon>Embryophyta</taxon>
        <taxon>Tracheophyta</taxon>
        <taxon>Spermatophyta</taxon>
        <taxon>Magnoliopsida</taxon>
        <taxon>eudicotyledons</taxon>
        <taxon>Gunneridae</taxon>
        <taxon>Pentapetalae</taxon>
        <taxon>rosids</taxon>
        <taxon>fabids</taxon>
        <taxon>Malpighiales</taxon>
        <taxon>Rhizophoraceae</taxon>
        <taxon>Rhizophora</taxon>
    </lineage>
</organism>
<sequence length="38" mass="4406">MVSMKILSCCSIFLCLEECFKVFYLQFSLVFVKGTFSN</sequence>
<accession>A0A2P2NUD1</accession>